<dbReference type="RefSeq" id="WP_207337270.1">
    <property type="nucleotide sequence ID" value="NZ_JAFMYU010000018.1"/>
</dbReference>
<dbReference type="Pfam" id="PF17642">
    <property type="entry name" value="TssD"/>
    <property type="match status" value="1"/>
</dbReference>
<evidence type="ECO:0000313" key="1">
    <source>
        <dbReference type="EMBL" id="MBO0933313.1"/>
    </source>
</evidence>
<dbReference type="AlphaFoldDB" id="A0A939G8S3"/>
<accession>A0A939G8S3</accession>
<dbReference type="Proteomes" id="UP000664795">
    <property type="component" value="Unassembled WGS sequence"/>
</dbReference>
<gene>
    <name evidence="1" type="ORF">J2I48_20050</name>
</gene>
<dbReference type="EMBL" id="JAFMYU010000018">
    <property type="protein sequence ID" value="MBO0933313.1"/>
    <property type="molecule type" value="Genomic_DNA"/>
</dbReference>
<protein>
    <submittedName>
        <fullName evidence="1">Uncharacterized protein</fullName>
    </submittedName>
</protein>
<name>A0A939G8S3_9BACT</name>
<dbReference type="GO" id="GO:0033104">
    <property type="term" value="C:type VI protein secretion system complex"/>
    <property type="evidence" value="ECO:0007669"/>
    <property type="project" value="InterPro"/>
</dbReference>
<evidence type="ECO:0000313" key="2">
    <source>
        <dbReference type="Proteomes" id="UP000664795"/>
    </source>
</evidence>
<organism evidence="1 2">
    <name type="scientific">Fibrella aquatilis</name>
    <dbReference type="NCBI Taxonomy" id="2817059"/>
    <lineage>
        <taxon>Bacteria</taxon>
        <taxon>Pseudomonadati</taxon>
        <taxon>Bacteroidota</taxon>
        <taxon>Cytophagia</taxon>
        <taxon>Cytophagales</taxon>
        <taxon>Spirosomataceae</taxon>
        <taxon>Fibrella</taxon>
    </lineage>
</organism>
<dbReference type="InterPro" id="IPR041408">
    <property type="entry name" value="Hcp_Tssd"/>
</dbReference>
<sequence length="133" mass="14303">MASFRGILKVGAFTTDVNFFHLSIFQSMDSLGRPASSTRGGSITVEFNSTSDGVVAEWMINPSLRMDGSVTFLDINSKSTLRTITFSNAYCVSLSEHADNSGGGNQMTTTIVISPEVVNAGSVKLDKKWPLTE</sequence>
<comment type="caution">
    <text evidence="1">The sequence shown here is derived from an EMBL/GenBank/DDBJ whole genome shotgun (WGS) entry which is preliminary data.</text>
</comment>
<proteinExistence type="predicted"/>
<keyword evidence="2" id="KW-1185">Reference proteome</keyword>
<reference evidence="1 2" key="1">
    <citation type="submission" date="2021-03" db="EMBL/GenBank/DDBJ databases">
        <title>Fibrella sp. HMF5036 genome sequencing and assembly.</title>
        <authorList>
            <person name="Kang H."/>
            <person name="Kim H."/>
            <person name="Bae S."/>
            <person name="Joh K."/>
        </authorList>
    </citation>
    <scope>NUCLEOTIDE SEQUENCE [LARGE SCALE GENOMIC DNA]</scope>
    <source>
        <strain evidence="1 2">HMF5036</strain>
    </source>
</reference>